<evidence type="ECO:0000259" key="7">
    <source>
        <dbReference type="Pfam" id="PF01029"/>
    </source>
</evidence>
<reference evidence="8 9" key="1">
    <citation type="submission" date="2020-08" db="EMBL/GenBank/DDBJ databases">
        <title>Genomic Encyclopedia of Type Strains, Phase IV (KMG-IV): sequencing the most valuable type-strain genomes for metagenomic binning, comparative biology and taxonomic classification.</title>
        <authorList>
            <person name="Goeker M."/>
        </authorList>
    </citation>
    <scope>NUCLEOTIDE SEQUENCE [LARGE SCALE GENOMIC DNA]</scope>
    <source>
        <strain evidence="8 9">DSM 11805</strain>
    </source>
</reference>
<dbReference type="InterPro" id="IPR035926">
    <property type="entry name" value="NusB-like_sf"/>
</dbReference>
<dbReference type="Gene3D" id="1.10.940.10">
    <property type="entry name" value="NusB-like"/>
    <property type="match status" value="1"/>
</dbReference>
<proteinExistence type="inferred from homology"/>
<dbReference type="EMBL" id="JACHON010000001">
    <property type="protein sequence ID" value="MBB6511752.1"/>
    <property type="molecule type" value="Genomic_DNA"/>
</dbReference>
<dbReference type="GO" id="GO:0005829">
    <property type="term" value="C:cytosol"/>
    <property type="evidence" value="ECO:0007669"/>
    <property type="project" value="TreeGrafter"/>
</dbReference>
<dbReference type="PANTHER" id="PTHR11078">
    <property type="entry name" value="N UTILIZATION SUBSTANCE PROTEIN B-RELATED"/>
    <property type="match status" value="1"/>
</dbReference>
<keyword evidence="2 6" id="KW-0889">Transcription antitermination</keyword>
<feature type="domain" description="NusB/RsmB/TIM44" evidence="7">
    <location>
        <begin position="5"/>
        <end position="126"/>
    </location>
</feature>
<evidence type="ECO:0000256" key="3">
    <source>
        <dbReference type="ARBA" id="ARBA00022884"/>
    </source>
</evidence>
<evidence type="ECO:0000256" key="1">
    <source>
        <dbReference type="ARBA" id="ARBA00005952"/>
    </source>
</evidence>
<dbReference type="GO" id="GO:0006353">
    <property type="term" value="P:DNA-templated transcription termination"/>
    <property type="evidence" value="ECO:0007669"/>
    <property type="project" value="UniProtKB-UniRule"/>
</dbReference>
<dbReference type="HAMAP" id="MF_00073">
    <property type="entry name" value="NusB"/>
    <property type="match status" value="1"/>
</dbReference>
<dbReference type="GO" id="GO:0031564">
    <property type="term" value="P:transcription antitermination"/>
    <property type="evidence" value="ECO:0007669"/>
    <property type="project" value="UniProtKB-KW"/>
</dbReference>
<dbReference type="PANTHER" id="PTHR11078:SF3">
    <property type="entry name" value="ANTITERMINATION NUSB DOMAIN-CONTAINING PROTEIN"/>
    <property type="match status" value="1"/>
</dbReference>
<dbReference type="InterPro" id="IPR006027">
    <property type="entry name" value="NusB_RsmB_TIM44"/>
</dbReference>
<evidence type="ECO:0000313" key="9">
    <source>
        <dbReference type="Proteomes" id="UP000572212"/>
    </source>
</evidence>
<accession>A0A841RIA1</accession>
<evidence type="ECO:0000256" key="5">
    <source>
        <dbReference type="ARBA" id="ARBA00023163"/>
    </source>
</evidence>
<evidence type="ECO:0000256" key="2">
    <source>
        <dbReference type="ARBA" id="ARBA00022814"/>
    </source>
</evidence>
<dbReference type="Proteomes" id="UP000572212">
    <property type="component" value="Unassembled WGS sequence"/>
</dbReference>
<dbReference type="RefSeq" id="WP_184244262.1">
    <property type="nucleotide sequence ID" value="NZ_BAAACU010000022.1"/>
</dbReference>
<dbReference type="Pfam" id="PF01029">
    <property type="entry name" value="NusB"/>
    <property type="match status" value="1"/>
</dbReference>
<gene>
    <name evidence="6" type="primary">nusB</name>
    <name evidence="8" type="ORF">GGQ92_000519</name>
</gene>
<comment type="caution">
    <text evidence="8">The sequence shown here is derived from an EMBL/GenBank/DDBJ whole genome shotgun (WGS) entry which is preliminary data.</text>
</comment>
<dbReference type="NCBIfam" id="TIGR01951">
    <property type="entry name" value="nusB"/>
    <property type="match status" value="1"/>
</dbReference>
<dbReference type="InterPro" id="IPR011605">
    <property type="entry name" value="NusB_fam"/>
</dbReference>
<name>A0A841RIA1_9BACI</name>
<dbReference type="CDD" id="cd00619">
    <property type="entry name" value="Terminator_NusB"/>
    <property type="match status" value="1"/>
</dbReference>
<comment type="function">
    <text evidence="6">Involved in transcription antitermination. Required for transcription of ribosomal RNA (rRNA) genes. Binds specifically to the boxA antiterminator sequence of the ribosomal RNA (rrn) operons.</text>
</comment>
<dbReference type="SUPFAM" id="SSF48013">
    <property type="entry name" value="NusB-like"/>
    <property type="match status" value="1"/>
</dbReference>
<keyword evidence="9" id="KW-1185">Reference proteome</keyword>
<evidence type="ECO:0000313" key="8">
    <source>
        <dbReference type="EMBL" id="MBB6511752.1"/>
    </source>
</evidence>
<protein>
    <recommendedName>
        <fullName evidence="6">Transcription antitermination protein NusB</fullName>
    </recommendedName>
    <alternativeName>
        <fullName evidence="6">Antitermination factor NusB</fullName>
    </alternativeName>
</protein>
<evidence type="ECO:0000256" key="6">
    <source>
        <dbReference type="HAMAP-Rule" id="MF_00073"/>
    </source>
</evidence>
<evidence type="ECO:0000256" key="4">
    <source>
        <dbReference type="ARBA" id="ARBA00023015"/>
    </source>
</evidence>
<keyword evidence="4 6" id="KW-0805">Transcription regulation</keyword>
<keyword evidence="5 6" id="KW-0804">Transcription</keyword>
<sequence>MKRRTAREKALQILYSIDTEEYNLELTKQEILKENEHHPFLLDLLNGVVMNKDEIDERISQYLEKWSLKRLAGVERTLLRIATYELFYLEDAPPTVIINEAIEIAHKFGDEKSGKFINGVLSKMLKN</sequence>
<comment type="similarity">
    <text evidence="1 6">Belongs to the NusB family.</text>
</comment>
<organism evidence="8 9">
    <name type="scientific">Gracilibacillus halotolerans</name>
    <dbReference type="NCBI Taxonomy" id="74386"/>
    <lineage>
        <taxon>Bacteria</taxon>
        <taxon>Bacillati</taxon>
        <taxon>Bacillota</taxon>
        <taxon>Bacilli</taxon>
        <taxon>Bacillales</taxon>
        <taxon>Bacillaceae</taxon>
        <taxon>Gracilibacillus</taxon>
    </lineage>
</organism>
<dbReference type="GO" id="GO:0003723">
    <property type="term" value="F:RNA binding"/>
    <property type="evidence" value="ECO:0007669"/>
    <property type="project" value="UniProtKB-UniRule"/>
</dbReference>
<keyword evidence="3 6" id="KW-0694">RNA-binding</keyword>
<dbReference type="AlphaFoldDB" id="A0A841RIA1"/>